<keyword evidence="2" id="KW-1185">Reference proteome</keyword>
<sequence length="131" mass="14166">MSKRSPPPPPPARASTPARIVRVVRAQSDLAWFENFAGRSAMLGFFSALYIEGATGSGIFPASAVPEQHPLLFFARSGACAAVLLFVIYARTLRKPEDVFVEDSFANFTSTKSSSSQIDDVVDRVIDDVAL</sequence>
<evidence type="ECO:0000313" key="2">
    <source>
        <dbReference type="Proteomes" id="UP001472866"/>
    </source>
</evidence>
<proteinExistence type="predicted"/>
<dbReference type="EMBL" id="CP151501">
    <property type="protein sequence ID" value="WZN58914.1"/>
    <property type="molecule type" value="Genomic_DNA"/>
</dbReference>
<organism evidence="1 2">
    <name type="scientific">Chloropicon roscoffensis</name>
    <dbReference type="NCBI Taxonomy" id="1461544"/>
    <lineage>
        <taxon>Eukaryota</taxon>
        <taxon>Viridiplantae</taxon>
        <taxon>Chlorophyta</taxon>
        <taxon>Chloropicophyceae</taxon>
        <taxon>Chloropicales</taxon>
        <taxon>Chloropicaceae</taxon>
        <taxon>Chloropicon</taxon>
    </lineage>
</organism>
<reference evidence="1 2" key="1">
    <citation type="submission" date="2024-03" db="EMBL/GenBank/DDBJ databases">
        <title>Complete genome sequence of the green alga Chloropicon roscoffensis RCC1871.</title>
        <authorList>
            <person name="Lemieux C."/>
            <person name="Pombert J.-F."/>
            <person name="Otis C."/>
            <person name="Turmel M."/>
        </authorList>
    </citation>
    <scope>NUCLEOTIDE SEQUENCE [LARGE SCALE GENOMIC DNA]</scope>
    <source>
        <strain evidence="1 2">RCC1871</strain>
    </source>
</reference>
<gene>
    <name evidence="1" type="ORF">HKI87_01g04380</name>
</gene>
<name>A0AAX4NZ79_9CHLO</name>
<dbReference type="Proteomes" id="UP001472866">
    <property type="component" value="Chromosome 01"/>
</dbReference>
<evidence type="ECO:0000313" key="1">
    <source>
        <dbReference type="EMBL" id="WZN58914.1"/>
    </source>
</evidence>
<protein>
    <submittedName>
        <fullName evidence="1">Uncharacterized protein</fullName>
    </submittedName>
</protein>
<dbReference type="AlphaFoldDB" id="A0AAX4NZ79"/>
<accession>A0AAX4NZ79</accession>